<dbReference type="PANTHER" id="PTHR43371:SF1">
    <property type="entry name" value="RIBONUCLEOSIDE-DIPHOSPHATE REDUCTASE"/>
    <property type="match status" value="1"/>
</dbReference>
<feature type="compositionally biased region" description="Polar residues" evidence="5">
    <location>
        <begin position="88"/>
        <end position="99"/>
    </location>
</feature>
<dbReference type="PANTHER" id="PTHR43371">
    <property type="entry name" value="VITAMIN B12-DEPENDENT RIBONUCLEOTIDE REDUCTASE"/>
    <property type="match status" value="1"/>
</dbReference>
<keyword evidence="3 7" id="KW-0560">Oxidoreductase</keyword>
<sequence length="657" mass="69408">MDPVHAPELPTAGRAIDLEGWARFALSANGASNGRRNGHTLGREASGGDTSGNVHRSDAHETRTAWGDAQVTTGAWGTSENAAHRTGESATRSSRSSAQHPLGDDVADVLWRTVWDASIHEVDRSSAARSWFDDLALGRVVLPGHVVVRAASSAFDGHAPWATAALHGGGPSQLRPVGADGLAELLARPAGPRSSGIVVTDRARWIHPALRAAAVGVDGPPFVHGWINLAAFVVPGPRSAFGPRAGGRPGGAVDWVELRAAVLRAVRLFDGLLDVHGGSGRAPDVDLAWRRIGIGMGGLGLALERLGIDPGSEAAALQARRLALCIDDHAHRASVELGNERGVFPRFGETLWARKGLPRRHGLCTSSWSSGGLLVASGLGEGLVASDVDVPPALTDQLRVQLECQRAFEGVVEIELTVGPNHDARIFQRVADERDLQCVRCIEPRAAAFERRTPDELEPARFRADRGEGLHGYGDPGYGEFGSVQEGRGSNGSSRDHDGPSSHRQDAWGTSDSGVAPRADDHGNAFSWGRSSTSHAAGEPDSPASWGTRSDVVRESPAYTIAPALRLVAETERGRFSLDVVYDEDGDRELEVVLVKGPAGSDGWRLIERVNSELDRGTGLSAALSASVHACPAAPELARVLAAFAERDRSVSGDARS</sequence>
<dbReference type="InterPro" id="IPR000788">
    <property type="entry name" value="RNR_lg_C"/>
</dbReference>
<feature type="region of interest" description="Disordered" evidence="5">
    <location>
        <begin position="29"/>
        <end position="102"/>
    </location>
</feature>
<evidence type="ECO:0000259" key="6">
    <source>
        <dbReference type="Pfam" id="PF02867"/>
    </source>
</evidence>
<dbReference type="Proteomes" id="UP000319342">
    <property type="component" value="Chromosome"/>
</dbReference>
<protein>
    <submittedName>
        <fullName evidence="7">Ribonucleoside-diphosphate reductase NrdZ</fullName>
        <ecNumber evidence="7">1.17.4.1</ecNumber>
    </submittedName>
</protein>
<dbReference type="Pfam" id="PF02867">
    <property type="entry name" value="Ribonuc_red_lgC"/>
    <property type="match status" value="1"/>
</dbReference>
<dbReference type="InterPro" id="IPR050862">
    <property type="entry name" value="RdRp_reductase_class-2"/>
</dbReference>
<name>A0A518D532_9BACT</name>
<dbReference type="EC" id="1.17.4.1" evidence="7"/>
<gene>
    <name evidence="7" type="primary">nrdZ_3</name>
    <name evidence="7" type="ORF">Pla163_37200</name>
</gene>
<keyword evidence="4" id="KW-0170">Cobalt</keyword>
<dbReference type="GO" id="GO:0004748">
    <property type="term" value="F:ribonucleoside-diphosphate reductase activity, thioredoxin disulfide as acceptor"/>
    <property type="evidence" value="ECO:0007669"/>
    <property type="project" value="UniProtKB-EC"/>
</dbReference>
<feature type="compositionally biased region" description="Basic and acidic residues" evidence="5">
    <location>
        <begin position="452"/>
        <end position="469"/>
    </location>
</feature>
<evidence type="ECO:0000256" key="2">
    <source>
        <dbReference type="ARBA" id="ARBA00022628"/>
    </source>
</evidence>
<dbReference type="RefSeq" id="WP_145192055.1">
    <property type="nucleotide sequence ID" value="NZ_CP036290.1"/>
</dbReference>
<evidence type="ECO:0000313" key="7">
    <source>
        <dbReference type="EMBL" id="QDU86569.1"/>
    </source>
</evidence>
<evidence type="ECO:0000256" key="4">
    <source>
        <dbReference type="ARBA" id="ARBA00023285"/>
    </source>
</evidence>
<feature type="compositionally biased region" description="Gly residues" evidence="5">
    <location>
        <begin position="470"/>
        <end position="480"/>
    </location>
</feature>
<keyword evidence="8" id="KW-1185">Reference proteome</keyword>
<feature type="region of interest" description="Disordered" evidence="5">
    <location>
        <begin position="452"/>
        <end position="550"/>
    </location>
</feature>
<evidence type="ECO:0000256" key="1">
    <source>
        <dbReference type="ARBA" id="ARBA00001922"/>
    </source>
</evidence>
<dbReference type="GO" id="GO:0031419">
    <property type="term" value="F:cobalamin binding"/>
    <property type="evidence" value="ECO:0007669"/>
    <property type="project" value="UniProtKB-KW"/>
</dbReference>
<feature type="domain" description="Ribonucleotide reductase large subunit C-terminal" evidence="6">
    <location>
        <begin position="227"/>
        <end position="355"/>
    </location>
</feature>
<dbReference type="Gene3D" id="3.20.70.20">
    <property type="match status" value="1"/>
</dbReference>
<evidence type="ECO:0000313" key="8">
    <source>
        <dbReference type="Proteomes" id="UP000319342"/>
    </source>
</evidence>
<accession>A0A518D532</accession>
<organism evidence="7 8">
    <name type="scientific">Rohdeia mirabilis</name>
    <dbReference type="NCBI Taxonomy" id="2528008"/>
    <lineage>
        <taxon>Bacteria</taxon>
        <taxon>Pseudomonadati</taxon>
        <taxon>Planctomycetota</taxon>
        <taxon>Planctomycetia</taxon>
        <taxon>Planctomycetia incertae sedis</taxon>
        <taxon>Rohdeia</taxon>
    </lineage>
</organism>
<dbReference type="SUPFAM" id="SSF51998">
    <property type="entry name" value="PFL-like glycyl radical enzymes"/>
    <property type="match status" value="1"/>
</dbReference>
<proteinExistence type="predicted"/>
<feature type="compositionally biased region" description="Basic and acidic residues" evidence="5">
    <location>
        <begin position="494"/>
        <end position="506"/>
    </location>
</feature>
<dbReference type="EMBL" id="CP036290">
    <property type="protein sequence ID" value="QDU86569.1"/>
    <property type="molecule type" value="Genomic_DNA"/>
</dbReference>
<comment type="cofactor">
    <cofactor evidence="1">
        <name>adenosylcob(III)alamin</name>
        <dbReference type="ChEBI" id="CHEBI:18408"/>
    </cofactor>
</comment>
<feature type="compositionally biased region" description="Polar residues" evidence="5">
    <location>
        <begin position="70"/>
        <end position="81"/>
    </location>
</feature>
<dbReference type="OrthoDB" id="9762933at2"/>
<keyword evidence="2" id="KW-0846">Cobalamin</keyword>
<dbReference type="AlphaFoldDB" id="A0A518D532"/>
<reference evidence="7 8" key="1">
    <citation type="submission" date="2019-02" db="EMBL/GenBank/DDBJ databases">
        <title>Deep-cultivation of Planctomycetes and their phenomic and genomic characterization uncovers novel biology.</title>
        <authorList>
            <person name="Wiegand S."/>
            <person name="Jogler M."/>
            <person name="Boedeker C."/>
            <person name="Pinto D."/>
            <person name="Vollmers J."/>
            <person name="Rivas-Marin E."/>
            <person name="Kohn T."/>
            <person name="Peeters S.H."/>
            <person name="Heuer A."/>
            <person name="Rast P."/>
            <person name="Oberbeckmann S."/>
            <person name="Bunk B."/>
            <person name="Jeske O."/>
            <person name="Meyerdierks A."/>
            <person name="Storesund J.E."/>
            <person name="Kallscheuer N."/>
            <person name="Luecker S."/>
            <person name="Lage O.M."/>
            <person name="Pohl T."/>
            <person name="Merkel B.J."/>
            <person name="Hornburger P."/>
            <person name="Mueller R.-W."/>
            <person name="Bruemmer F."/>
            <person name="Labrenz M."/>
            <person name="Spormann A.M."/>
            <person name="Op den Camp H."/>
            <person name="Overmann J."/>
            <person name="Amann R."/>
            <person name="Jetten M.S.M."/>
            <person name="Mascher T."/>
            <person name="Medema M.H."/>
            <person name="Devos D.P."/>
            <person name="Kaster A.-K."/>
            <person name="Ovreas L."/>
            <person name="Rohde M."/>
            <person name="Galperin M.Y."/>
            <person name="Jogler C."/>
        </authorList>
    </citation>
    <scope>NUCLEOTIDE SEQUENCE [LARGE SCALE GENOMIC DNA]</scope>
    <source>
        <strain evidence="7 8">Pla163</strain>
    </source>
</reference>
<evidence type="ECO:0000256" key="3">
    <source>
        <dbReference type="ARBA" id="ARBA00023002"/>
    </source>
</evidence>
<evidence type="ECO:0000256" key="5">
    <source>
        <dbReference type="SAM" id="MobiDB-lite"/>
    </source>
</evidence>